<evidence type="ECO:0000256" key="1">
    <source>
        <dbReference type="ARBA" id="ARBA00022729"/>
    </source>
</evidence>
<feature type="signal peptide" evidence="2">
    <location>
        <begin position="1"/>
        <end position="25"/>
    </location>
</feature>
<keyword evidence="1 2" id="KW-0732">Signal</keyword>
<dbReference type="Gene3D" id="2.60.40.1220">
    <property type="match status" value="1"/>
</dbReference>
<evidence type="ECO:0000256" key="2">
    <source>
        <dbReference type="SAM" id="SignalP"/>
    </source>
</evidence>
<evidence type="ECO:0000259" key="3">
    <source>
        <dbReference type="Pfam" id="PF13205"/>
    </source>
</evidence>
<dbReference type="InterPro" id="IPR014755">
    <property type="entry name" value="Cu-Rt/internalin_Ig-like"/>
</dbReference>
<protein>
    <recommendedName>
        <fullName evidence="3">SbsA Ig-like domain-containing protein</fullName>
    </recommendedName>
</protein>
<dbReference type="EMBL" id="JDRX01000008">
    <property type="protein sequence ID" value="KGN02440.1"/>
    <property type="molecule type" value="Genomic_DNA"/>
</dbReference>
<dbReference type="AlphaFoldDB" id="A0AA88ZVC6"/>
<evidence type="ECO:0000313" key="4">
    <source>
        <dbReference type="EMBL" id="KGN02440.1"/>
    </source>
</evidence>
<comment type="caution">
    <text evidence="4">The sequence shown here is derived from an EMBL/GenBank/DDBJ whole genome shotgun (WGS) entry which is preliminary data.</text>
</comment>
<evidence type="ECO:0000313" key="5">
    <source>
        <dbReference type="Proteomes" id="UP000030016"/>
    </source>
</evidence>
<proteinExistence type="predicted"/>
<dbReference type="Pfam" id="PF13205">
    <property type="entry name" value="Big_5"/>
    <property type="match status" value="1"/>
</dbReference>
<gene>
    <name evidence="4" type="ORF">Z969_04995</name>
</gene>
<dbReference type="RefSeq" id="WP_039249490.1">
    <property type="nucleotide sequence ID" value="NZ_JDRX01000008.1"/>
</dbReference>
<organism evidence="4 5">
    <name type="scientific">Clostridium novyi A str. 4570</name>
    <dbReference type="NCBI Taxonomy" id="1444290"/>
    <lineage>
        <taxon>Bacteria</taxon>
        <taxon>Bacillati</taxon>
        <taxon>Bacillota</taxon>
        <taxon>Clostridia</taxon>
        <taxon>Eubacteriales</taxon>
        <taxon>Clostridiaceae</taxon>
        <taxon>Clostridium</taxon>
    </lineage>
</organism>
<sequence>MKKSFCVKSIFTLGLLLLISSHANALDVVQNQVVDSNKEWKITFSDEIVFDSNIKNNIIVRDKDGVKADVKFILGENNKSIYVIPPKDGYVSSKEYELIVDKNIKSVLGKSMKKAQSCKFRIKDEVVPTDILIKETNLPPISNGFYDIDNNELWVKYSNGKEKLLVTCNYEIDCMNSIKGIYNPQFSLDKKTIYFMCCGTGTVTDWVKKVDIDSGNVQFFCFGNDFEVIKDGKYKGKLLVIKHKYRGYPMYGSYEGVCVVDEYGNEILSLGEEFDKDSFYKLKNQL</sequence>
<name>A0AA88ZVC6_CLONO</name>
<accession>A0AA88ZVC6</accession>
<feature type="chain" id="PRO_5041737977" description="SbsA Ig-like domain-containing protein" evidence="2">
    <location>
        <begin position="26"/>
        <end position="286"/>
    </location>
</feature>
<feature type="domain" description="SbsA Ig-like" evidence="3">
    <location>
        <begin position="33"/>
        <end position="120"/>
    </location>
</feature>
<reference evidence="4 5" key="1">
    <citation type="submission" date="2014-01" db="EMBL/GenBank/DDBJ databases">
        <title>Plasmidome dynamics in the species complex Clostridium novyi sensu lato converts strains of independent lineages into distinctly different pathogens.</title>
        <authorList>
            <person name="Skarin H."/>
            <person name="Segerman B."/>
        </authorList>
    </citation>
    <scope>NUCLEOTIDE SEQUENCE [LARGE SCALE GENOMIC DNA]</scope>
    <source>
        <strain evidence="4 5">4570</strain>
    </source>
</reference>
<dbReference type="Proteomes" id="UP000030016">
    <property type="component" value="Unassembled WGS sequence"/>
</dbReference>
<dbReference type="InterPro" id="IPR032812">
    <property type="entry name" value="SbsA_Ig"/>
</dbReference>